<feature type="domain" description="Carboxylesterase type B" evidence="4">
    <location>
        <begin position="3"/>
        <end position="318"/>
    </location>
</feature>
<evidence type="ECO:0000256" key="1">
    <source>
        <dbReference type="ARBA" id="ARBA00005964"/>
    </source>
</evidence>
<dbReference type="InterPro" id="IPR019826">
    <property type="entry name" value="Carboxylesterase_B_AS"/>
</dbReference>
<dbReference type="PROSITE" id="PS00122">
    <property type="entry name" value="CARBOXYLESTERASE_B_1"/>
    <property type="match status" value="1"/>
</dbReference>
<dbReference type="SUPFAM" id="SSF53474">
    <property type="entry name" value="alpha/beta-Hydrolases"/>
    <property type="match status" value="1"/>
</dbReference>
<reference evidence="5 6" key="1">
    <citation type="submission" date="2022-06" db="EMBL/GenBank/DDBJ databases">
        <title>Mycolicibacterium sp. CAU 1645 isolated from seawater.</title>
        <authorList>
            <person name="Kim W."/>
        </authorList>
    </citation>
    <scope>NUCLEOTIDE SEQUENCE [LARGE SCALE GENOMIC DNA]</scope>
    <source>
        <strain evidence="5 6">CAU 1645</strain>
    </source>
</reference>
<dbReference type="Proteomes" id="UP001651690">
    <property type="component" value="Unassembled WGS sequence"/>
</dbReference>
<evidence type="ECO:0000259" key="4">
    <source>
        <dbReference type="Pfam" id="PF00135"/>
    </source>
</evidence>
<dbReference type="EMBL" id="JANDBD010000003">
    <property type="protein sequence ID" value="MCP9272201.1"/>
    <property type="molecule type" value="Genomic_DNA"/>
</dbReference>
<keyword evidence="6" id="KW-1185">Reference proteome</keyword>
<name>A0ABT1LZ70_9MYCO</name>
<keyword evidence="2 3" id="KW-0378">Hydrolase</keyword>
<dbReference type="RefSeq" id="WP_255059381.1">
    <property type="nucleotide sequence ID" value="NZ_JANDBD010000003.1"/>
</dbReference>
<proteinExistence type="inferred from homology"/>
<dbReference type="InterPro" id="IPR050309">
    <property type="entry name" value="Type-B_Carboxylest/Lipase"/>
</dbReference>
<dbReference type="InterPro" id="IPR002018">
    <property type="entry name" value="CarbesteraseB"/>
</dbReference>
<dbReference type="EC" id="3.1.1.-" evidence="3"/>
<dbReference type="Pfam" id="PF00135">
    <property type="entry name" value="COesterase"/>
    <property type="match status" value="1"/>
</dbReference>
<evidence type="ECO:0000256" key="3">
    <source>
        <dbReference type="RuleBase" id="RU361235"/>
    </source>
</evidence>
<accession>A0ABT1LZ70</accession>
<evidence type="ECO:0000313" key="5">
    <source>
        <dbReference type="EMBL" id="MCP9272201.1"/>
    </source>
</evidence>
<protein>
    <recommendedName>
        <fullName evidence="3">Carboxylic ester hydrolase</fullName>
        <ecNumber evidence="3">3.1.1.-</ecNumber>
    </recommendedName>
</protein>
<evidence type="ECO:0000313" key="6">
    <source>
        <dbReference type="Proteomes" id="UP001651690"/>
    </source>
</evidence>
<gene>
    <name evidence="5" type="ORF">NM203_08390</name>
</gene>
<dbReference type="InterPro" id="IPR029058">
    <property type="entry name" value="AB_hydrolase_fold"/>
</dbReference>
<organism evidence="5 6">
    <name type="scientific">Mycolicibacterium arenosum</name>
    <dbReference type="NCBI Taxonomy" id="2952157"/>
    <lineage>
        <taxon>Bacteria</taxon>
        <taxon>Bacillati</taxon>
        <taxon>Actinomycetota</taxon>
        <taxon>Actinomycetes</taxon>
        <taxon>Mycobacteriales</taxon>
        <taxon>Mycobacteriaceae</taxon>
        <taxon>Mycolicibacterium</taxon>
    </lineage>
</organism>
<sequence length="437" mass="45668">MRIAGGNISVEVRDGVVRARGLPYGRVTRFAAAAPASAWSGERDATRSGPVCPQRPSRLSFVTGPVLGDLVFDEDCLVVSVTAPTDADDLPVMVWFHGGAYVAGGGESPKYDAGALVREGGVVVVNVTYRLGVFGYLTPPGAGGDDNLGLHDQILALRWVQDNIAAFGGDPDNVTVFGQSAGGDSVLALMLCEETDGLFHRAIVQSAPLGIGTQNAGVGADRAAMATALREVMATSLAGVAPGDASRAQLLTAEGRAVASAQRFGMLGGMAFAPLLGRAPLPAPDEMPARIAAAATRIELLIGHTGDDASPFIAMSPRLKRLARVKPVERLAVRSLAPKVTARMFGDPVDPFVATWRAHGGRVSTYRFDWHPDRAPLGACHCMELPLLFESGDVWSDAPMLGPGGAIDRALAARLRAVWTGFAHRGVDGLAATMLFT</sequence>
<comment type="caution">
    <text evidence="5">The sequence shown here is derived from an EMBL/GenBank/DDBJ whole genome shotgun (WGS) entry which is preliminary data.</text>
</comment>
<dbReference type="PANTHER" id="PTHR11559">
    <property type="entry name" value="CARBOXYLESTERASE"/>
    <property type="match status" value="1"/>
</dbReference>
<evidence type="ECO:0000256" key="2">
    <source>
        <dbReference type="ARBA" id="ARBA00022801"/>
    </source>
</evidence>
<comment type="similarity">
    <text evidence="1 3">Belongs to the type-B carboxylesterase/lipase family.</text>
</comment>
<dbReference type="Gene3D" id="3.40.50.1820">
    <property type="entry name" value="alpha/beta hydrolase"/>
    <property type="match status" value="1"/>
</dbReference>